<evidence type="ECO:0000256" key="2">
    <source>
        <dbReference type="SAM" id="Phobius"/>
    </source>
</evidence>
<feature type="transmembrane region" description="Helical" evidence="2">
    <location>
        <begin position="355"/>
        <end position="377"/>
    </location>
</feature>
<dbReference type="EMBL" id="LR134479">
    <property type="protein sequence ID" value="VEI22155.1"/>
    <property type="molecule type" value="Genomic_DNA"/>
</dbReference>
<sequence length="401" mass="43277">MSENPHSHNDEVQDSSASAPVHSTEYSHDEQTDATVPLPPEYAAELREPSVPAAADAAEVTVPWGTHPSADTAERKGDEEPGSDSAELDATRPMPPLLDDVQSGERDELEPTRVLPADTSLEDVEAEATRVLPADGTQPPTDATRPLPPHGHPDSTVSGELEGSAVTGDQNQAPTRYQAPVRLTNPPPLPQLPAPIPPHQAPPPQQPYVQHPGPPQYIPMVPVIPVVPVMPVVQYPAALPNVSPQALARGQRGLRNTLCVRLLVLAVIALIETSIIAQYTREMAMAFGGLAVLYAVVQVWPLIRPPRNNSDASVYIAWGVFSMISFVGVGLLLAPITLMLLVLDWRGISLGMDPMLILCVLAVLWLLEVILLSVTLYRFGSLRMMLTQQAPLMDYLNAHGR</sequence>
<evidence type="ECO:0000256" key="1">
    <source>
        <dbReference type="SAM" id="MobiDB-lite"/>
    </source>
</evidence>
<dbReference type="AlphaFoldDB" id="A0A7Z9A2B6"/>
<feature type="region of interest" description="Disordered" evidence="1">
    <location>
        <begin position="1"/>
        <end position="207"/>
    </location>
</feature>
<accession>A0A7Z9A2B6</accession>
<feature type="transmembrane region" description="Helical" evidence="2">
    <location>
        <begin position="258"/>
        <end position="277"/>
    </location>
</feature>
<protein>
    <submittedName>
        <fullName evidence="3">Uncharacterized protein</fullName>
    </submittedName>
</protein>
<dbReference type="RefSeq" id="WP_126499494.1">
    <property type="nucleotide sequence ID" value="NZ_LR134479.1"/>
</dbReference>
<feature type="transmembrane region" description="Helical" evidence="2">
    <location>
        <begin position="283"/>
        <end position="303"/>
    </location>
</feature>
<gene>
    <name evidence="3" type="ORF">NCTC10207_00222</name>
</gene>
<feature type="compositionally biased region" description="Basic and acidic residues" evidence="1">
    <location>
        <begin position="1"/>
        <end position="11"/>
    </location>
</feature>
<evidence type="ECO:0000313" key="4">
    <source>
        <dbReference type="Proteomes" id="UP000282386"/>
    </source>
</evidence>
<keyword evidence="2" id="KW-0472">Membrane</keyword>
<dbReference type="Proteomes" id="UP000282386">
    <property type="component" value="Chromosome"/>
</dbReference>
<feature type="compositionally biased region" description="Pro residues" evidence="1">
    <location>
        <begin position="185"/>
        <end position="207"/>
    </location>
</feature>
<feature type="transmembrane region" description="Helical" evidence="2">
    <location>
        <begin position="315"/>
        <end position="343"/>
    </location>
</feature>
<evidence type="ECO:0000313" key="3">
    <source>
        <dbReference type="EMBL" id="VEI22155.1"/>
    </source>
</evidence>
<organism evidence="3 4">
    <name type="scientific">Rothia aeria</name>
    <dbReference type="NCBI Taxonomy" id="172042"/>
    <lineage>
        <taxon>Bacteria</taxon>
        <taxon>Bacillati</taxon>
        <taxon>Actinomycetota</taxon>
        <taxon>Actinomycetes</taxon>
        <taxon>Micrococcales</taxon>
        <taxon>Micrococcaceae</taxon>
        <taxon>Rothia</taxon>
    </lineage>
</organism>
<keyword evidence="2" id="KW-0812">Transmembrane</keyword>
<proteinExistence type="predicted"/>
<name>A0A7Z9A2B6_9MICC</name>
<keyword evidence="2" id="KW-1133">Transmembrane helix</keyword>
<reference evidence="3 4" key="1">
    <citation type="submission" date="2018-12" db="EMBL/GenBank/DDBJ databases">
        <authorList>
            <consortium name="Pathogen Informatics"/>
        </authorList>
    </citation>
    <scope>NUCLEOTIDE SEQUENCE [LARGE SCALE GENOMIC DNA]</scope>
    <source>
        <strain evidence="3 4">NCTC10207</strain>
    </source>
</reference>